<proteinExistence type="predicted"/>
<gene>
    <name evidence="1" type="ORF">S06H3_29249</name>
</gene>
<dbReference type="InterPro" id="IPR005801">
    <property type="entry name" value="ADC_synthase"/>
</dbReference>
<evidence type="ECO:0000313" key="1">
    <source>
        <dbReference type="EMBL" id="GAI19940.1"/>
    </source>
</evidence>
<accession>X1MZ68</accession>
<comment type="caution">
    <text evidence="1">The sequence shown here is derived from an EMBL/GenBank/DDBJ whole genome shotgun (WGS) entry which is preliminary data.</text>
</comment>
<dbReference type="EMBL" id="BARV01017125">
    <property type="protein sequence ID" value="GAI19940.1"/>
    <property type="molecule type" value="Genomic_DNA"/>
</dbReference>
<sequence>MDKEYYLRTIEKIKRYIYDGEVYQINFSQRFE</sequence>
<feature type="non-terminal residue" evidence="1">
    <location>
        <position position="32"/>
    </location>
</feature>
<reference evidence="1" key="1">
    <citation type="journal article" date="2014" name="Front. Microbiol.">
        <title>High frequency of phylogenetically diverse reductive dehalogenase-homologous genes in deep subseafloor sedimentary metagenomes.</title>
        <authorList>
            <person name="Kawai M."/>
            <person name="Futagami T."/>
            <person name="Toyoda A."/>
            <person name="Takaki Y."/>
            <person name="Nishi S."/>
            <person name="Hori S."/>
            <person name="Arai W."/>
            <person name="Tsubouchi T."/>
            <person name="Morono Y."/>
            <person name="Uchiyama I."/>
            <person name="Ito T."/>
            <person name="Fujiyama A."/>
            <person name="Inagaki F."/>
            <person name="Takami H."/>
        </authorList>
    </citation>
    <scope>NUCLEOTIDE SEQUENCE</scope>
    <source>
        <strain evidence="1">Expedition CK06-06</strain>
    </source>
</reference>
<name>X1MZ68_9ZZZZ</name>
<dbReference type="AlphaFoldDB" id="X1MZ68"/>
<dbReference type="SUPFAM" id="SSF56322">
    <property type="entry name" value="ADC synthase"/>
    <property type="match status" value="1"/>
</dbReference>
<organism evidence="1">
    <name type="scientific">marine sediment metagenome</name>
    <dbReference type="NCBI Taxonomy" id="412755"/>
    <lineage>
        <taxon>unclassified sequences</taxon>
        <taxon>metagenomes</taxon>
        <taxon>ecological metagenomes</taxon>
    </lineage>
</organism>
<protein>
    <submittedName>
        <fullName evidence="1">Uncharacterized protein</fullName>
    </submittedName>
</protein>
<dbReference type="Gene3D" id="3.60.120.10">
    <property type="entry name" value="Anthranilate synthase"/>
    <property type="match status" value="1"/>
</dbReference>